<dbReference type="Gene3D" id="3.30.1920.20">
    <property type="match status" value="1"/>
</dbReference>
<proteinExistence type="predicted"/>
<dbReference type="Pfam" id="PF25275">
    <property type="entry name" value="Golvesin_C"/>
    <property type="match status" value="1"/>
</dbReference>
<sequence length="1452" mass="157719">MKTRKRAALGLIAFLMMLSSLTVASPARANETVSTIEIDPSSVVTQDFLGIGAEYDPFHFMPESVGNGYNEQWWEIEKRRIAKMQPDILRLWFQIDWMEPVNDNADPNVIDWSNLRTDSPKMQSVYKVLDFLKEQDIDVMLVAGWKMSEEVQDWLGFEGLPKPETSAPTDLDEWAEWVSATLQQLVVNRGYDNIRYVMSYNEPNLADFETPPGIDQKAYYAEMYRKIHERLVTDGVRHLVKLAGPDESSGLDWTQYAVDRMDDILDVYDGHAYGYNYSSLGAWANDRLQHVRPTGKPLVITEFAAPGTKTTYQNGVELADLIVSGMRSNVSGMLLWRLADQHLPEPLNFLDSAEFGTWSWLPNSALPRYTYYSLSLFTWFTAPHSQVVRSTSNDGDLHVATVKRPDGHYAVFVVNKAKTGTKQVSIQFAEAVNQTFRRHLYSDETVRTASASIRPSDASWPDVSAGFLDSSVPANSVAVYTTAPEPTQIEIAPGELSAALGAGIDFEGAMTGTDGDMAWSVVGGPAYGTIDAEGGYTAPLALPAEPQALIKAERAGAPDDRDFAVVRLQVVGATAFGDDAEVRLTWAPSLGAQGYNVKRSETANGPYTTVAAGVAGTSYVDTGLENRKTYYYVISAVNGYGEAADSKPVSATLTSNSMEDAFDGKDLDLTQWELVNQGLRSTLPTGIEADVTDGALRFQGTSTVNYWGGRGAKSAFPFFATPERHLIVEVDRLSLEGQGTAQNSALWLYINGSQSLRFSQYSGNKQWVYNYNGGGDTLVYAGEDAGNHKMKFVHDGVSAHIFVDGHQLTSVPVGWNSNMRIILGAEARASGDTIDTKFDNVRVYTDRSPVEAPANLQAVAGGARVRLSWSAVPDADGYTVKRRSSSRLPFETVADGVVGLQYADFSIVSGATYEYVVTAVRGGKESLHSNRATAVPKSLEATVDNPEAEKIGAWTLGAGLPNYIGANYAVHSTGAGDHSLRWRPNLPMAGAYAVYYNLPNGNADRSTNAPYTVHYHGGSETFLVDQQGVGGEWKRLGVFDFLAGDSGYVEITDRANGKYVIADAVKFVKVDDIAPVTTAEALGEERNGWYVAEATVTLTATDSLSDVERTEYRWNGGSWETYEGPLHVTEEGEHLLEFRSIDEAGNAEAPQSSTIAIDATPPSLEWLGVEEGATYIGAVTPSANASDPWSGVASLAFELDGSPWSPGAPIEEPGPHVLKATATDRAGHAADAEIRFTVKDAASLRVVGDPLKIGAGPHSLSAQVDPTEPNDRANIGGLPVRMSLWRLDKDFAWTSVTEDVYATTSEEGLATVELELSDGLYLVKAELQANDFFVANEPALSFAVVKNSQRPSGAEGRNELPPAFTGTMTLDLREYGLEPKLKATGWTWVGGNTLQAEGRHGQESYAVQLLFQSTDPEPNATLRVWEGFDTTAAPIVDVPSVPFAYLTAAEGL</sequence>
<reference evidence="3 4" key="1">
    <citation type="submission" date="2019-05" db="EMBL/GenBank/DDBJ databases">
        <authorList>
            <person name="Narsing Rao M.P."/>
            <person name="Li W.J."/>
        </authorList>
    </citation>
    <scope>NUCLEOTIDE SEQUENCE [LARGE SCALE GENOMIC DNA]</scope>
    <source>
        <strain evidence="3 4">SYSU_K30003</strain>
    </source>
</reference>
<feature type="signal peptide" evidence="1">
    <location>
        <begin position="1"/>
        <end position="29"/>
    </location>
</feature>
<dbReference type="InterPro" id="IPR013783">
    <property type="entry name" value="Ig-like_fold"/>
</dbReference>
<dbReference type="Gene3D" id="3.20.20.80">
    <property type="entry name" value="Glycosidases"/>
    <property type="match status" value="1"/>
</dbReference>
<keyword evidence="4" id="KW-1185">Reference proteome</keyword>
<comment type="caution">
    <text evidence="3">The sequence shown here is derived from an EMBL/GenBank/DDBJ whole genome shotgun (WGS) entry which is preliminary data.</text>
</comment>
<evidence type="ECO:0000313" key="4">
    <source>
        <dbReference type="Proteomes" id="UP000309676"/>
    </source>
</evidence>
<organism evidence="3 4">
    <name type="scientific">Paenibacillus antri</name>
    <dbReference type="NCBI Taxonomy" id="2582848"/>
    <lineage>
        <taxon>Bacteria</taxon>
        <taxon>Bacillati</taxon>
        <taxon>Bacillota</taxon>
        <taxon>Bacilli</taxon>
        <taxon>Bacillales</taxon>
        <taxon>Paenibacillaceae</taxon>
        <taxon>Paenibacillus</taxon>
    </lineage>
</organism>
<dbReference type="InterPro" id="IPR017853">
    <property type="entry name" value="GH"/>
</dbReference>
<accession>A0A5R9GD34</accession>
<dbReference type="SMART" id="SM00060">
    <property type="entry name" value="FN3"/>
    <property type="match status" value="2"/>
</dbReference>
<dbReference type="InterPro" id="IPR003961">
    <property type="entry name" value="FN3_dom"/>
</dbReference>
<feature type="domain" description="Fibronectin type-III" evidence="2">
    <location>
        <begin position="564"/>
        <end position="657"/>
    </location>
</feature>
<feature type="chain" id="PRO_5024316632" description="Fibronectin type-III domain-containing protein" evidence="1">
    <location>
        <begin position="30"/>
        <end position="1452"/>
    </location>
</feature>
<dbReference type="CDD" id="cd00063">
    <property type="entry name" value="FN3"/>
    <property type="match status" value="2"/>
</dbReference>
<dbReference type="InterPro" id="IPR058094">
    <property type="entry name" value="Ig-like_OmpL47-like"/>
</dbReference>
<gene>
    <name evidence="3" type="ORF">FE782_05100</name>
</gene>
<dbReference type="Proteomes" id="UP000309676">
    <property type="component" value="Unassembled WGS sequence"/>
</dbReference>
<dbReference type="Gene3D" id="2.60.40.10">
    <property type="entry name" value="Immunoglobulins"/>
    <property type="match status" value="2"/>
</dbReference>
<dbReference type="InterPro" id="IPR036116">
    <property type="entry name" value="FN3_sf"/>
</dbReference>
<dbReference type="PROSITE" id="PS50853">
    <property type="entry name" value="FN3"/>
    <property type="match status" value="1"/>
</dbReference>
<dbReference type="RefSeq" id="WP_138192969.1">
    <property type="nucleotide sequence ID" value="NZ_VCIW01000002.1"/>
</dbReference>
<protein>
    <recommendedName>
        <fullName evidence="2">Fibronectin type-III domain-containing protein</fullName>
    </recommendedName>
</protein>
<keyword evidence="1" id="KW-0732">Signal</keyword>
<dbReference type="SUPFAM" id="SSF49265">
    <property type="entry name" value="Fibronectin type III"/>
    <property type="match status" value="1"/>
</dbReference>
<evidence type="ECO:0000313" key="3">
    <source>
        <dbReference type="EMBL" id="TLS53651.1"/>
    </source>
</evidence>
<dbReference type="EMBL" id="VCIW01000002">
    <property type="protein sequence ID" value="TLS53651.1"/>
    <property type="molecule type" value="Genomic_DNA"/>
</dbReference>
<name>A0A5R9GD34_9BACL</name>
<dbReference type="NCBIfam" id="NF047446">
    <property type="entry name" value="barrel_OmpL47"/>
    <property type="match status" value="1"/>
</dbReference>
<dbReference type="OrthoDB" id="2988582at2"/>
<dbReference type="InterPro" id="IPR033803">
    <property type="entry name" value="CBD-like_Golvesin-Xly"/>
</dbReference>
<evidence type="ECO:0000256" key="1">
    <source>
        <dbReference type="SAM" id="SignalP"/>
    </source>
</evidence>
<dbReference type="SUPFAM" id="SSF51445">
    <property type="entry name" value="(Trans)glycosidases"/>
    <property type="match status" value="1"/>
</dbReference>
<evidence type="ECO:0000259" key="2">
    <source>
        <dbReference type="PROSITE" id="PS50853"/>
    </source>
</evidence>